<evidence type="ECO:0000313" key="3">
    <source>
        <dbReference type="Proteomes" id="UP000016519"/>
    </source>
</evidence>
<accession>U1RDV4</accession>
<proteinExistence type="predicted"/>
<keyword evidence="1" id="KW-0812">Transmembrane</keyword>
<keyword evidence="3" id="KW-1185">Reference proteome</keyword>
<keyword evidence="1" id="KW-0472">Membrane</keyword>
<dbReference type="EMBL" id="AWSI01000009">
    <property type="protein sequence ID" value="ERH31789.1"/>
    <property type="molecule type" value="Genomic_DNA"/>
</dbReference>
<evidence type="ECO:0000256" key="1">
    <source>
        <dbReference type="SAM" id="Phobius"/>
    </source>
</evidence>
<reference evidence="2 3" key="1">
    <citation type="submission" date="2013-08" db="EMBL/GenBank/DDBJ databases">
        <authorList>
            <person name="Weinstock G."/>
            <person name="Sodergren E."/>
            <person name="Wylie T."/>
            <person name="Fulton L."/>
            <person name="Fulton R."/>
            <person name="Fronick C."/>
            <person name="O'Laughlin M."/>
            <person name="Godfrey J."/>
            <person name="Miner T."/>
            <person name="Herter B."/>
            <person name="Appelbaum E."/>
            <person name="Cordes M."/>
            <person name="Lek S."/>
            <person name="Wollam A."/>
            <person name="Pepin K.H."/>
            <person name="Palsikar V.B."/>
            <person name="Mitreva M."/>
            <person name="Wilson R.K."/>
        </authorList>
    </citation>
    <scope>NUCLEOTIDE SEQUENCE [LARGE SCALE GENOMIC DNA]</scope>
    <source>
        <strain evidence="2 3">F0580</strain>
    </source>
</reference>
<protein>
    <submittedName>
        <fullName evidence="2">Uncharacterized protein</fullName>
    </submittedName>
</protein>
<organism evidence="2 3">
    <name type="scientific">Alloscardovia omnicolens F0580</name>
    <dbReference type="NCBI Taxonomy" id="1321816"/>
    <lineage>
        <taxon>Bacteria</taxon>
        <taxon>Bacillati</taxon>
        <taxon>Actinomycetota</taxon>
        <taxon>Actinomycetes</taxon>
        <taxon>Bifidobacteriales</taxon>
        <taxon>Bifidobacteriaceae</taxon>
        <taxon>Alloscardovia</taxon>
    </lineage>
</organism>
<feature type="transmembrane region" description="Helical" evidence="1">
    <location>
        <begin position="25"/>
        <end position="46"/>
    </location>
</feature>
<name>U1RDV4_9BIFI</name>
<dbReference type="Proteomes" id="UP000016519">
    <property type="component" value="Unassembled WGS sequence"/>
</dbReference>
<dbReference type="HOGENOM" id="CLU_2520279_0_0_11"/>
<evidence type="ECO:0000313" key="2">
    <source>
        <dbReference type="EMBL" id="ERH31789.1"/>
    </source>
</evidence>
<dbReference type="AlphaFoldDB" id="U1RDV4"/>
<sequence length="84" mass="9619">MLYLQAFKHCRKKSIILLNGMSFSYAHTSILAVMFFIFSIIINFSLSHPTDFSRKPHPSTPSHVSRETFNYMTSNFNSSSLPKA</sequence>
<dbReference type="STRING" id="419015.HMPREF3214_00131"/>
<keyword evidence="1" id="KW-1133">Transmembrane helix</keyword>
<gene>
    <name evidence="2" type="ORF">HMPREF9244_00226</name>
</gene>
<comment type="caution">
    <text evidence="2">The sequence shown here is derived from an EMBL/GenBank/DDBJ whole genome shotgun (WGS) entry which is preliminary data.</text>
</comment>